<dbReference type="GO" id="GO:0005737">
    <property type="term" value="C:cytoplasm"/>
    <property type="evidence" value="ECO:0007669"/>
    <property type="project" value="TreeGrafter"/>
</dbReference>
<sequence length="179" mass="20727">MAQASQSQVRQNFHEESEAGINKQINMEYYASYVYRSMASYFNRDDVALKGFAKFFKNMSEEEVGHAQKLMTYQNLRGGRVVLQNIQKPEREDWGSGLDAMQAALALERNVNQALLDLHKTAQRHNDPQMMDFLEDEYLEEQVRSIKEFADHVTNLKRVGTGQGEYLYDKLTLDCEEEA</sequence>
<protein>
    <submittedName>
        <fullName evidence="7">FTH1 protein</fullName>
    </submittedName>
</protein>
<feature type="binding site" evidence="5">
    <location>
        <position position="66"/>
    </location>
    <ligand>
        <name>Fe cation</name>
        <dbReference type="ChEBI" id="CHEBI:24875"/>
        <label>1</label>
    </ligand>
</feature>
<gene>
    <name evidence="7" type="primary">FTH1</name>
    <name evidence="7" type="ORF">BLAG_LOCUS8778</name>
</gene>
<dbReference type="GO" id="GO:0006879">
    <property type="term" value="P:intracellular iron ion homeostasis"/>
    <property type="evidence" value="ECO:0007669"/>
    <property type="project" value="UniProtKB-KW"/>
</dbReference>
<dbReference type="PANTHER" id="PTHR11431">
    <property type="entry name" value="FERRITIN"/>
    <property type="match status" value="1"/>
</dbReference>
<dbReference type="SUPFAM" id="SSF47240">
    <property type="entry name" value="Ferritin-like"/>
    <property type="match status" value="1"/>
</dbReference>
<evidence type="ECO:0000256" key="3">
    <source>
        <dbReference type="ARBA" id="ARBA00022723"/>
    </source>
</evidence>
<evidence type="ECO:0000256" key="4">
    <source>
        <dbReference type="ARBA" id="ARBA00023004"/>
    </source>
</evidence>
<dbReference type="Gene3D" id="1.20.1260.10">
    <property type="match status" value="1"/>
</dbReference>
<evidence type="ECO:0000256" key="2">
    <source>
        <dbReference type="ARBA" id="ARBA00022434"/>
    </source>
</evidence>
<keyword evidence="8" id="KW-1185">Reference proteome</keyword>
<feature type="domain" description="Ferritin/DPS" evidence="6">
    <location>
        <begin position="19"/>
        <end position="159"/>
    </location>
</feature>
<feature type="binding site" evidence="5">
    <location>
        <position position="63"/>
    </location>
    <ligand>
        <name>Fe cation</name>
        <dbReference type="ChEBI" id="CHEBI:24875"/>
        <label>1</label>
    </ligand>
</feature>
<dbReference type="Pfam" id="PF00210">
    <property type="entry name" value="Ferritin"/>
    <property type="match status" value="1"/>
</dbReference>
<dbReference type="AlphaFoldDB" id="A0A8J9Z4G9"/>
<feature type="binding site" evidence="5">
    <location>
        <position position="28"/>
    </location>
    <ligand>
        <name>Fe cation</name>
        <dbReference type="ChEBI" id="CHEBI:24875"/>
        <label>1</label>
    </ligand>
</feature>
<dbReference type="InterPro" id="IPR008331">
    <property type="entry name" value="Ferritin_DPS_dom"/>
</dbReference>
<accession>A0A8J9Z4G9</accession>
<feature type="binding site" evidence="5">
    <location>
        <position position="142"/>
    </location>
    <ligand>
        <name>Fe cation</name>
        <dbReference type="ChEBI" id="CHEBI:24875"/>
        <label>2</label>
    </ligand>
</feature>
<dbReference type="GO" id="GO:0008199">
    <property type="term" value="F:ferric iron binding"/>
    <property type="evidence" value="ECO:0007669"/>
    <property type="project" value="InterPro"/>
</dbReference>
<comment type="similarity">
    <text evidence="1">Belongs to the ferritin family.</text>
</comment>
<evidence type="ECO:0000256" key="5">
    <source>
        <dbReference type="PIRSR" id="PIRSR601519-1"/>
    </source>
</evidence>
<keyword evidence="3 5" id="KW-0479">Metal-binding</keyword>
<evidence type="ECO:0000259" key="6">
    <source>
        <dbReference type="Pfam" id="PF00210"/>
    </source>
</evidence>
<dbReference type="InterPro" id="IPR001519">
    <property type="entry name" value="Ferritin"/>
</dbReference>
<dbReference type="OrthoDB" id="186462at2759"/>
<dbReference type="GO" id="GO:0008198">
    <property type="term" value="F:ferrous iron binding"/>
    <property type="evidence" value="ECO:0007669"/>
    <property type="project" value="TreeGrafter"/>
</dbReference>
<dbReference type="FunFam" id="1.20.1260.10:FF:000002">
    <property type="entry name" value="Ferritin, mitochondrial"/>
    <property type="match status" value="1"/>
</dbReference>
<name>A0A8J9Z4G9_BRALA</name>
<evidence type="ECO:0000256" key="1">
    <source>
        <dbReference type="ARBA" id="ARBA00007513"/>
    </source>
</evidence>
<dbReference type="InterPro" id="IPR009078">
    <property type="entry name" value="Ferritin-like_SF"/>
</dbReference>
<dbReference type="CDD" id="cd01056">
    <property type="entry name" value="Euk_Ferritin"/>
    <property type="match status" value="1"/>
</dbReference>
<organism evidence="7 8">
    <name type="scientific">Branchiostoma lanceolatum</name>
    <name type="common">Common lancelet</name>
    <name type="synonym">Amphioxus lanceolatum</name>
    <dbReference type="NCBI Taxonomy" id="7740"/>
    <lineage>
        <taxon>Eukaryota</taxon>
        <taxon>Metazoa</taxon>
        <taxon>Chordata</taxon>
        <taxon>Cephalochordata</taxon>
        <taxon>Leptocardii</taxon>
        <taxon>Amphioxiformes</taxon>
        <taxon>Branchiostomatidae</taxon>
        <taxon>Branchiostoma</taxon>
    </lineage>
</organism>
<keyword evidence="2" id="KW-0409">Iron storage</keyword>
<evidence type="ECO:0000313" key="8">
    <source>
        <dbReference type="Proteomes" id="UP000838412"/>
    </source>
</evidence>
<dbReference type="PANTHER" id="PTHR11431:SF75">
    <property type="entry name" value="FERRITIN"/>
    <property type="match status" value="1"/>
</dbReference>
<reference evidence="7" key="1">
    <citation type="submission" date="2022-01" db="EMBL/GenBank/DDBJ databases">
        <authorList>
            <person name="Braso-Vives M."/>
        </authorList>
    </citation>
    <scope>NUCLEOTIDE SEQUENCE</scope>
</reference>
<dbReference type="GO" id="GO:0006826">
    <property type="term" value="P:iron ion transport"/>
    <property type="evidence" value="ECO:0007669"/>
    <property type="project" value="InterPro"/>
</dbReference>
<keyword evidence="4 5" id="KW-0408">Iron</keyword>
<dbReference type="EMBL" id="OV696700">
    <property type="protein sequence ID" value="CAH1246941.1"/>
    <property type="molecule type" value="Genomic_DNA"/>
</dbReference>
<evidence type="ECO:0000313" key="7">
    <source>
        <dbReference type="EMBL" id="CAH1246941.1"/>
    </source>
</evidence>
<proteinExistence type="inferred from homology"/>
<dbReference type="Proteomes" id="UP000838412">
    <property type="component" value="Chromosome 15"/>
</dbReference>
<feature type="binding site" evidence="5">
    <location>
        <position position="108"/>
    </location>
    <ligand>
        <name>Fe cation</name>
        <dbReference type="ChEBI" id="CHEBI:24875"/>
        <label>2</label>
    </ligand>
</feature>
<dbReference type="InterPro" id="IPR012347">
    <property type="entry name" value="Ferritin-like"/>
</dbReference>